<dbReference type="AlphaFoldDB" id="A0A9Q3FP53"/>
<feature type="region of interest" description="Disordered" evidence="1">
    <location>
        <begin position="71"/>
        <end position="93"/>
    </location>
</feature>
<evidence type="ECO:0000313" key="2">
    <source>
        <dbReference type="EMBL" id="MBW0542017.1"/>
    </source>
</evidence>
<evidence type="ECO:0000313" key="3">
    <source>
        <dbReference type="Proteomes" id="UP000765509"/>
    </source>
</evidence>
<reference evidence="2" key="1">
    <citation type="submission" date="2021-03" db="EMBL/GenBank/DDBJ databases">
        <title>Draft genome sequence of rust myrtle Austropuccinia psidii MF-1, a brazilian biotype.</title>
        <authorList>
            <person name="Quecine M.C."/>
            <person name="Pachon D.M.R."/>
            <person name="Bonatelli M.L."/>
            <person name="Correr F.H."/>
            <person name="Franceschini L.M."/>
            <person name="Leite T.F."/>
            <person name="Margarido G.R.A."/>
            <person name="Almeida C.A."/>
            <person name="Ferrarezi J.A."/>
            <person name="Labate C.A."/>
        </authorList>
    </citation>
    <scope>NUCLEOTIDE SEQUENCE</scope>
    <source>
        <strain evidence="2">MF-1</strain>
    </source>
</reference>
<gene>
    <name evidence="2" type="ORF">O181_081732</name>
</gene>
<dbReference type="Proteomes" id="UP000765509">
    <property type="component" value="Unassembled WGS sequence"/>
</dbReference>
<dbReference type="OrthoDB" id="2514304at2759"/>
<comment type="caution">
    <text evidence="2">The sequence shown here is derived from an EMBL/GenBank/DDBJ whole genome shotgun (WGS) entry which is preliminary data.</text>
</comment>
<proteinExistence type="predicted"/>
<accession>A0A9Q3FP53</accession>
<dbReference type="EMBL" id="AVOT02046694">
    <property type="protein sequence ID" value="MBW0542017.1"/>
    <property type="molecule type" value="Genomic_DNA"/>
</dbReference>
<keyword evidence="3" id="KW-1185">Reference proteome</keyword>
<protein>
    <submittedName>
        <fullName evidence="2">Uncharacterized protein</fullName>
    </submittedName>
</protein>
<name>A0A9Q3FP53_9BASI</name>
<sequence>MPGRPLQPPTGHHNRYLCLLQPSTTTTTSQAIPHQSSDHLTVGTQPNEQMIVNELNVPKLSSIPHEVKPVGTQPHNHNDLTDVNSLNHNKPKSRQQRRMLLYMNQTAHQLGLYNPSLSILTLEKKKNENASWLKLPPHKNLPRPYVLINRHNNPYLPIFMYQIHPFSSPTPVFHKIQKLIITSNKLANNRQNITTNSDMLDGIMKGIGFCQGSDSGKSAWVYERKAGLTKKTIDEYNAQWSTLHKFDEFIHFQIQEFSNNSLKDN</sequence>
<organism evidence="2 3">
    <name type="scientific">Austropuccinia psidii MF-1</name>
    <dbReference type="NCBI Taxonomy" id="1389203"/>
    <lineage>
        <taxon>Eukaryota</taxon>
        <taxon>Fungi</taxon>
        <taxon>Dikarya</taxon>
        <taxon>Basidiomycota</taxon>
        <taxon>Pucciniomycotina</taxon>
        <taxon>Pucciniomycetes</taxon>
        <taxon>Pucciniales</taxon>
        <taxon>Sphaerophragmiaceae</taxon>
        <taxon>Austropuccinia</taxon>
    </lineage>
</organism>
<evidence type="ECO:0000256" key="1">
    <source>
        <dbReference type="SAM" id="MobiDB-lite"/>
    </source>
</evidence>